<feature type="transmembrane region" description="Helical" evidence="8">
    <location>
        <begin position="390"/>
        <end position="411"/>
    </location>
</feature>
<comment type="similarity">
    <text evidence="2 7">Belongs to the major facilitator superfamily. Sugar transporter (TC 2.A.1.1) family.</text>
</comment>
<dbReference type="GO" id="GO:0016020">
    <property type="term" value="C:membrane"/>
    <property type="evidence" value="ECO:0007669"/>
    <property type="project" value="UniProtKB-SubCell"/>
</dbReference>
<evidence type="ECO:0000313" key="11">
    <source>
        <dbReference type="Proteomes" id="UP000038010"/>
    </source>
</evidence>
<sequence>MGGVLGGAPFNDQFHHPSALQVGLITGLYDIGCLLGSLGALLFSEAHGRKRSIIFGALVSLIGAILQSTAKTVPHLMVARVITGVGVGVMTANVPVWQSEVSNANNRGILVTIQSANINSGFVLSTWVTFGTAYVTRSQFQWVFPIALQVVFPVYLLIMVPFLVESPRWLALHGSTGQATRVIAQLRDLPEDDDEVVRTRNEIELALEAEKPGSFLDLFRNGGQQNFRRMMLGVTALSMQQLTGINSVAYYIPVILQEYVGLSNVISHIAAAAGSTQCLCFSFLPILYIERIGRRKSLLIGAAGMTIAMVLICIGFNIHTKGAPIMITVMYYLFYDFFTTSYLSVPWMYAAEINSLRTRSQGMALASASNWLLNGVIVTITPIGLQNLGWRFYIVWTTINFSFIPIVYFLFPETGGLSLEQIDHIFEGKGQGWSGFTQGVHESTQRSLRHHQWAEVAEMHPHQVDENALEEKEKFPNSTEVENI</sequence>
<dbReference type="Proteomes" id="UP000038010">
    <property type="component" value="Unassembled WGS sequence"/>
</dbReference>
<feature type="transmembrane region" description="Helical" evidence="8">
    <location>
        <begin position="53"/>
        <end position="70"/>
    </location>
</feature>
<feature type="transmembrane region" description="Helical" evidence="8">
    <location>
        <begin position="109"/>
        <end position="130"/>
    </location>
</feature>
<organism evidence="10 11">
    <name type="scientific">Cyphellophora attinorum</name>
    <dbReference type="NCBI Taxonomy" id="1664694"/>
    <lineage>
        <taxon>Eukaryota</taxon>
        <taxon>Fungi</taxon>
        <taxon>Dikarya</taxon>
        <taxon>Ascomycota</taxon>
        <taxon>Pezizomycotina</taxon>
        <taxon>Eurotiomycetes</taxon>
        <taxon>Chaetothyriomycetidae</taxon>
        <taxon>Chaetothyriales</taxon>
        <taxon>Cyphellophoraceae</taxon>
        <taxon>Cyphellophora</taxon>
    </lineage>
</organism>
<comment type="subcellular location">
    <subcellularLocation>
        <location evidence="1">Membrane</location>
        <topology evidence="1">Multi-pass membrane protein</topology>
    </subcellularLocation>
</comment>
<dbReference type="GO" id="GO:0005351">
    <property type="term" value="F:carbohydrate:proton symporter activity"/>
    <property type="evidence" value="ECO:0007669"/>
    <property type="project" value="TreeGrafter"/>
</dbReference>
<keyword evidence="4 8" id="KW-0812">Transmembrane</keyword>
<dbReference type="VEuPathDB" id="FungiDB:AB675_3873"/>
<dbReference type="PANTHER" id="PTHR48022">
    <property type="entry name" value="PLASTIDIC GLUCOSE TRANSPORTER 4"/>
    <property type="match status" value="1"/>
</dbReference>
<dbReference type="InterPro" id="IPR003663">
    <property type="entry name" value="Sugar/inositol_transpt"/>
</dbReference>
<evidence type="ECO:0000256" key="8">
    <source>
        <dbReference type="SAM" id="Phobius"/>
    </source>
</evidence>
<dbReference type="InterPro" id="IPR020846">
    <property type="entry name" value="MFS_dom"/>
</dbReference>
<evidence type="ECO:0000256" key="4">
    <source>
        <dbReference type="ARBA" id="ARBA00022692"/>
    </source>
</evidence>
<dbReference type="AlphaFoldDB" id="A0A0N1H175"/>
<evidence type="ECO:0000256" key="6">
    <source>
        <dbReference type="ARBA" id="ARBA00023136"/>
    </source>
</evidence>
<feature type="transmembrane region" description="Helical" evidence="8">
    <location>
        <begin position="230"/>
        <end position="253"/>
    </location>
</feature>
<dbReference type="PRINTS" id="PR00171">
    <property type="entry name" value="SUGRTRNSPORT"/>
</dbReference>
<keyword evidence="3 7" id="KW-0813">Transport</keyword>
<dbReference type="RefSeq" id="XP_017994387.1">
    <property type="nucleotide sequence ID" value="XM_018143963.1"/>
</dbReference>
<feature type="transmembrane region" description="Helical" evidence="8">
    <location>
        <begin position="298"/>
        <end position="318"/>
    </location>
</feature>
<feature type="transmembrane region" description="Helical" evidence="8">
    <location>
        <begin position="20"/>
        <end position="41"/>
    </location>
</feature>
<comment type="caution">
    <text evidence="10">The sequence shown here is derived from an EMBL/GenBank/DDBJ whole genome shotgun (WGS) entry which is preliminary data.</text>
</comment>
<dbReference type="OrthoDB" id="6133115at2759"/>
<dbReference type="Pfam" id="PF00083">
    <property type="entry name" value="Sugar_tr"/>
    <property type="match status" value="1"/>
</dbReference>
<feature type="transmembrane region" description="Helical" evidence="8">
    <location>
        <begin position="330"/>
        <end position="350"/>
    </location>
</feature>
<dbReference type="InterPro" id="IPR036259">
    <property type="entry name" value="MFS_trans_sf"/>
</dbReference>
<feature type="transmembrane region" description="Helical" evidence="8">
    <location>
        <begin position="76"/>
        <end position="97"/>
    </location>
</feature>
<evidence type="ECO:0000256" key="3">
    <source>
        <dbReference type="ARBA" id="ARBA00022448"/>
    </source>
</evidence>
<protein>
    <submittedName>
        <fullName evidence="10">Sugar transporter STL1</fullName>
    </submittedName>
</protein>
<reference evidence="10 11" key="1">
    <citation type="submission" date="2015-06" db="EMBL/GenBank/DDBJ databases">
        <title>Draft genome of the ant-associated black yeast Phialophora attae CBS 131958.</title>
        <authorList>
            <person name="Moreno L.F."/>
            <person name="Stielow B.J."/>
            <person name="de Hoog S."/>
            <person name="Vicente V.A."/>
            <person name="Weiss V.A."/>
            <person name="de Vries M."/>
            <person name="Cruz L.M."/>
            <person name="Souza E.M."/>
        </authorList>
    </citation>
    <scope>NUCLEOTIDE SEQUENCE [LARGE SCALE GENOMIC DNA]</scope>
    <source>
        <strain evidence="10 11">CBS 131958</strain>
    </source>
</reference>
<accession>A0A0N1H175</accession>
<dbReference type="PROSITE" id="PS50850">
    <property type="entry name" value="MFS"/>
    <property type="match status" value="1"/>
</dbReference>
<name>A0A0N1H175_9EURO</name>
<evidence type="ECO:0000313" key="10">
    <source>
        <dbReference type="EMBL" id="KPI34424.1"/>
    </source>
</evidence>
<feature type="transmembrane region" description="Helical" evidence="8">
    <location>
        <begin position="142"/>
        <end position="164"/>
    </location>
</feature>
<gene>
    <name evidence="10" type="ORF">AB675_3873</name>
</gene>
<evidence type="ECO:0000259" key="9">
    <source>
        <dbReference type="PROSITE" id="PS50850"/>
    </source>
</evidence>
<evidence type="ECO:0000256" key="2">
    <source>
        <dbReference type="ARBA" id="ARBA00010992"/>
    </source>
</evidence>
<feature type="transmembrane region" description="Helical" evidence="8">
    <location>
        <begin position="362"/>
        <end position="384"/>
    </location>
</feature>
<dbReference type="NCBIfam" id="TIGR00879">
    <property type="entry name" value="SP"/>
    <property type="match status" value="1"/>
</dbReference>
<proteinExistence type="inferred from homology"/>
<dbReference type="GeneID" id="28735843"/>
<dbReference type="EMBL" id="LFJN01000061">
    <property type="protein sequence ID" value="KPI34424.1"/>
    <property type="molecule type" value="Genomic_DNA"/>
</dbReference>
<evidence type="ECO:0000256" key="7">
    <source>
        <dbReference type="RuleBase" id="RU003346"/>
    </source>
</evidence>
<keyword evidence="10" id="KW-0762">Sugar transport</keyword>
<keyword evidence="5 8" id="KW-1133">Transmembrane helix</keyword>
<keyword evidence="6 8" id="KW-0472">Membrane</keyword>
<feature type="domain" description="Major facilitator superfamily (MFS) profile" evidence="9">
    <location>
        <begin position="1"/>
        <end position="415"/>
    </location>
</feature>
<keyword evidence="11" id="KW-1185">Reference proteome</keyword>
<dbReference type="InterPro" id="IPR005828">
    <property type="entry name" value="MFS_sugar_transport-like"/>
</dbReference>
<feature type="transmembrane region" description="Helical" evidence="8">
    <location>
        <begin position="265"/>
        <end position="286"/>
    </location>
</feature>
<evidence type="ECO:0000256" key="1">
    <source>
        <dbReference type="ARBA" id="ARBA00004141"/>
    </source>
</evidence>
<dbReference type="InterPro" id="IPR050360">
    <property type="entry name" value="MFS_Sugar_Transporters"/>
</dbReference>
<dbReference type="FunFam" id="1.20.1250.20:FF:000134">
    <property type="entry name" value="MFS sugar transporter protein"/>
    <property type="match status" value="1"/>
</dbReference>
<dbReference type="PANTHER" id="PTHR48022:SF28">
    <property type="entry name" value="MAJOR FACILITATOR SUPERFAMILY (MFS) PROFILE DOMAIN-CONTAINING PROTEIN-RELATED"/>
    <property type="match status" value="1"/>
</dbReference>
<evidence type="ECO:0000256" key="5">
    <source>
        <dbReference type="ARBA" id="ARBA00022989"/>
    </source>
</evidence>
<dbReference type="Gene3D" id="1.20.1250.20">
    <property type="entry name" value="MFS general substrate transporter like domains"/>
    <property type="match status" value="1"/>
</dbReference>
<dbReference type="SUPFAM" id="SSF103473">
    <property type="entry name" value="MFS general substrate transporter"/>
    <property type="match status" value="1"/>
</dbReference>